<evidence type="ECO:0008006" key="3">
    <source>
        <dbReference type="Google" id="ProtNLM"/>
    </source>
</evidence>
<reference evidence="2" key="1">
    <citation type="journal article" date="2009" name="PLoS Genet.">
        <title>Sequencing, mapping, and analysis of 27,455 maize full-length cDNAs.</title>
        <authorList>
            <person name="Soderlund C."/>
            <person name="Descour A."/>
            <person name="Kudrna D."/>
            <person name="Bomhoff M."/>
            <person name="Boyd L."/>
            <person name="Currie J."/>
            <person name="Angelova A."/>
            <person name="Collura K."/>
            <person name="Wissotski M."/>
            <person name="Ashley E."/>
            <person name="Morrow D."/>
            <person name="Fernandes J."/>
            <person name="Walbot V."/>
            <person name="Yu Y."/>
        </authorList>
    </citation>
    <scope>NUCLEOTIDE SEQUENCE</scope>
    <source>
        <strain evidence="2">B73</strain>
    </source>
</reference>
<name>C0P958_MAIZE</name>
<evidence type="ECO:0000313" key="2">
    <source>
        <dbReference type="EMBL" id="ACN30703.1"/>
    </source>
</evidence>
<feature type="region of interest" description="Disordered" evidence="1">
    <location>
        <begin position="72"/>
        <end position="101"/>
    </location>
</feature>
<dbReference type="InterPro" id="IPR016197">
    <property type="entry name" value="Chromo-like_dom_sf"/>
</dbReference>
<evidence type="ECO:0000256" key="1">
    <source>
        <dbReference type="SAM" id="MobiDB-lite"/>
    </source>
</evidence>
<dbReference type="SUPFAM" id="SSF54160">
    <property type="entry name" value="Chromo domain-like"/>
    <property type="match status" value="1"/>
</dbReference>
<proteinExistence type="evidence at transcript level"/>
<dbReference type="GeneID" id="100382585"/>
<feature type="compositionally biased region" description="Polar residues" evidence="1">
    <location>
        <begin position="202"/>
        <end position="211"/>
    </location>
</feature>
<dbReference type="RefSeq" id="NP_001168786.1">
    <property type="nucleotide sequence ID" value="NM_001175315.1"/>
</dbReference>
<dbReference type="OrthoDB" id="770194at2759"/>
<dbReference type="AlphaFoldDB" id="C0P958"/>
<dbReference type="EMBL" id="BT064827">
    <property type="protein sequence ID" value="ACN30703.1"/>
    <property type="molecule type" value="mRNA"/>
</dbReference>
<dbReference type="KEGG" id="zma:100382585"/>
<feature type="compositionally biased region" description="Low complexity" evidence="1">
    <location>
        <begin position="82"/>
        <end position="92"/>
    </location>
</feature>
<feature type="region of interest" description="Disordered" evidence="1">
    <location>
        <begin position="202"/>
        <end position="221"/>
    </location>
</feature>
<organism evidence="2">
    <name type="scientific">Zea mays</name>
    <name type="common">Maize</name>
    <dbReference type="NCBI Taxonomy" id="4577"/>
    <lineage>
        <taxon>Eukaryota</taxon>
        <taxon>Viridiplantae</taxon>
        <taxon>Streptophyta</taxon>
        <taxon>Embryophyta</taxon>
        <taxon>Tracheophyta</taxon>
        <taxon>Spermatophyta</taxon>
        <taxon>Magnoliopsida</taxon>
        <taxon>Liliopsida</taxon>
        <taxon>Poales</taxon>
        <taxon>Poaceae</taxon>
        <taxon>PACMAD clade</taxon>
        <taxon>Panicoideae</taxon>
        <taxon>Andropogonodae</taxon>
        <taxon>Andropogoneae</taxon>
        <taxon>Tripsacinae</taxon>
        <taxon>Zea</taxon>
    </lineage>
</organism>
<accession>C0P958</accession>
<protein>
    <recommendedName>
        <fullName evidence="3">Chromo domain-containing protein</fullName>
    </recommendedName>
</protein>
<feature type="compositionally biased region" description="Polar residues" evidence="1">
    <location>
        <begin position="34"/>
        <end position="60"/>
    </location>
</feature>
<sequence>MSSGNPVSESLNLRSLHPAAAWIPSPPTSVRMWRSSSPQPPITSTRSKLTSKLASPPSNRLCTSSSCGALAWRHRSSPSTPPSIRSAPRSPRWGSAGPPTPVWMDLDNPVSSVRTGLDPEGSLLLKNLQIAHVLGPASRITTGIVGTCTPVPTLTTRSRVLVQWSNLPTELATWEDQDNLRQCYPFAPAWGQAGFQGGENVNNESMDSPTVSRGVPNGEPEAAPVVRTRRVCRANVRQQGPEWVQ</sequence>
<feature type="region of interest" description="Disordered" evidence="1">
    <location>
        <begin position="27"/>
        <end position="60"/>
    </location>
</feature>